<reference evidence="2 3" key="1">
    <citation type="journal article" date="2019" name="Int. J. Syst. Evol. Microbiol.">
        <title>The Global Catalogue of Microorganisms (GCM) 10K type strain sequencing project: providing services to taxonomists for standard genome sequencing and annotation.</title>
        <authorList>
            <consortium name="The Broad Institute Genomics Platform"/>
            <consortium name="The Broad Institute Genome Sequencing Center for Infectious Disease"/>
            <person name="Wu L."/>
            <person name="Ma J."/>
        </authorList>
    </citation>
    <scope>NUCLEOTIDE SEQUENCE [LARGE SCALE GENOMIC DNA]</scope>
    <source>
        <strain evidence="2 3">CGMCC 1.12121</strain>
    </source>
</reference>
<dbReference type="Pfam" id="PF13592">
    <property type="entry name" value="HTH_33"/>
    <property type="match status" value="1"/>
</dbReference>
<keyword evidence="3" id="KW-1185">Reference proteome</keyword>
<comment type="caution">
    <text evidence="2">The sequence shown here is derived from an EMBL/GenBank/DDBJ whole genome shotgun (WGS) entry which is preliminary data.</text>
</comment>
<dbReference type="SUPFAM" id="SSF46689">
    <property type="entry name" value="Homeodomain-like"/>
    <property type="match status" value="1"/>
</dbReference>
<evidence type="ECO:0000313" key="3">
    <source>
        <dbReference type="Proteomes" id="UP001597085"/>
    </source>
</evidence>
<feature type="domain" description="Winged helix-turn helix" evidence="1">
    <location>
        <begin position="85"/>
        <end position="142"/>
    </location>
</feature>
<gene>
    <name evidence="2" type="ORF">ACFSBX_16370</name>
</gene>
<dbReference type="Pfam" id="PF13551">
    <property type="entry name" value="HTH_29"/>
    <property type="match status" value="1"/>
</dbReference>
<dbReference type="RefSeq" id="WP_256422256.1">
    <property type="nucleotide sequence ID" value="NZ_JANHDI010000011.1"/>
</dbReference>
<dbReference type="InterPro" id="IPR009057">
    <property type="entry name" value="Homeodomain-like_sf"/>
</dbReference>
<dbReference type="InterPro" id="IPR047655">
    <property type="entry name" value="Transpos_IS630-like"/>
</dbReference>
<dbReference type="NCBIfam" id="NF033545">
    <property type="entry name" value="transpos_IS630"/>
    <property type="match status" value="1"/>
</dbReference>
<organism evidence="2 3">
    <name type="scientific">Halobellus rarus</name>
    <dbReference type="NCBI Taxonomy" id="1126237"/>
    <lineage>
        <taxon>Archaea</taxon>
        <taxon>Methanobacteriati</taxon>
        <taxon>Methanobacteriota</taxon>
        <taxon>Stenosarchaea group</taxon>
        <taxon>Halobacteria</taxon>
        <taxon>Halobacteriales</taxon>
        <taxon>Haloferacaceae</taxon>
        <taxon>Halobellus</taxon>
    </lineage>
</organism>
<dbReference type="InterPro" id="IPR025959">
    <property type="entry name" value="Winged_HTH_dom"/>
</dbReference>
<dbReference type="AlphaFoldDB" id="A0ABD6CTV6"/>
<proteinExistence type="predicted"/>
<name>A0ABD6CTV6_9EURY</name>
<protein>
    <submittedName>
        <fullName evidence="2">IS630 family transposase</fullName>
    </submittedName>
</protein>
<dbReference type="Proteomes" id="UP001597085">
    <property type="component" value="Unassembled WGS sequence"/>
</dbReference>
<dbReference type="EMBL" id="JBHUDK010000015">
    <property type="protein sequence ID" value="MFD1600517.1"/>
    <property type="molecule type" value="Genomic_DNA"/>
</dbReference>
<accession>A0ABD6CTV6</accession>
<evidence type="ECO:0000259" key="1">
    <source>
        <dbReference type="Pfam" id="PF13592"/>
    </source>
</evidence>
<evidence type="ECO:0000313" key="2">
    <source>
        <dbReference type="EMBL" id="MFD1600517.1"/>
    </source>
</evidence>
<sequence>MELEARRRLAVALLRLGHSVSEVAQVVDVWPSSVYPWRDAYEAGGDAGLTLNPVKGGPSTKLSDEQLTALAALLEEGPQAYGFDTDLWTLKRIVMVIEQEFDVSVGQTTVWRYLQKMGWSCQKPEQRALKRDANAIRRWKQEMIPTLEKKRE</sequence>